<keyword evidence="1" id="KW-0732">Signal</keyword>
<proteinExistence type="predicted"/>
<sequence precursor="true">MYRSLSLLIAAAAFSSLSQAQSWTPPLTEHGYPDLQGVWNIATVTNLERGPQFEGRAALTAEEVATIGTDGERYLDNLRNNRSGRGDDDVGGYDAFWMDPGEQMAMIDGMYRTSIIVDPENGRLPWREGIRSTLRTRPEGAGAFDGPETRGAAERCLVGFGSSGGPPMMPVLYNNHSQIVQTEDYVMILAEMNHDARIIRLNTSHDPRGLPKWLGDSVGRYEGNTLVVESTNFHPLEAPRGSLRHYFWVSSDAKVTERFTRMDEDTILYQFEVDDPAVYTQVWRGELPMRSVPGPIYEYACHEGNYALPGILAGARVAEQEAE</sequence>
<organism evidence="2 3">
    <name type="scientific">Pseudohongiella spirulinae</name>
    <dbReference type="NCBI Taxonomy" id="1249552"/>
    <lineage>
        <taxon>Bacteria</taxon>
        <taxon>Pseudomonadati</taxon>
        <taxon>Pseudomonadota</taxon>
        <taxon>Gammaproteobacteria</taxon>
        <taxon>Pseudomonadales</taxon>
        <taxon>Pseudohongiellaceae</taxon>
        <taxon>Pseudohongiella</taxon>
    </lineage>
</organism>
<evidence type="ECO:0000313" key="2">
    <source>
        <dbReference type="EMBL" id="ALO47463.1"/>
    </source>
</evidence>
<protein>
    <submittedName>
        <fullName evidence="2">Uncharacterized protein</fullName>
    </submittedName>
</protein>
<dbReference type="AlphaFoldDB" id="A0A0S2KGI9"/>
<reference evidence="2 3" key="1">
    <citation type="submission" date="2015-11" db="EMBL/GenBank/DDBJ databases">
        <authorList>
            <person name="Zhang Y."/>
            <person name="Guo Z."/>
        </authorList>
    </citation>
    <scope>NUCLEOTIDE SEQUENCE [LARGE SCALE GENOMIC DNA]</scope>
    <source>
        <strain evidence="2 3">KCTC 32221</strain>
    </source>
</reference>
<keyword evidence="3" id="KW-1185">Reference proteome</keyword>
<gene>
    <name evidence="2" type="ORF">PS2015_2832</name>
</gene>
<accession>A0A0S2KGI9</accession>
<dbReference type="EMBL" id="CP013189">
    <property type="protein sequence ID" value="ALO47463.1"/>
    <property type="molecule type" value="Genomic_DNA"/>
</dbReference>
<feature type="signal peptide" evidence="1">
    <location>
        <begin position="1"/>
        <end position="20"/>
    </location>
</feature>
<dbReference type="Proteomes" id="UP000065641">
    <property type="component" value="Chromosome"/>
</dbReference>
<dbReference type="KEGG" id="pspi:PS2015_2832"/>
<dbReference type="STRING" id="1249552.PS2015_2832"/>
<evidence type="ECO:0000256" key="1">
    <source>
        <dbReference type="SAM" id="SignalP"/>
    </source>
</evidence>
<name>A0A0S2KGI9_9GAMM</name>
<feature type="chain" id="PRO_5006601800" evidence="1">
    <location>
        <begin position="21"/>
        <end position="323"/>
    </location>
</feature>
<evidence type="ECO:0000313" key="3">
    <source>
        <dbReference type="Proteomes" id="UP000065641"/>
    </source>
</evidence>